<dbReference type="SUPFAM" id="SSF51905">
    <property type="entry name" value="FAD/NAD(P)-binding domain"/>
    <property type="match status" value="1"/>
</dbReference>
<gene>
    <name evidence="4" type="ORF">BACCIP111899_02896</name>
</gene>
<keyword evidence="5" id="KW-1185">Reference proteome</keyword>
<dbReference type="InterPro" id="IPR036188">
    <property type="entry name" value="FAD/NAD-bd_sf"/>
</dbReference>
<evidence type="ECO:0000313" key="5">
    <source>
        <dbReference type="Proteomes" id="UP000789423"/>
    </source>
</evidence>
<sequence length="484" mass="54953">MPQNINNQLLTEQMIHIIKNGLHKSQVPKHIIIVGAGLAGLVGASLLKEAGHKVTILEANNRIGGRVYTVRSPFNNGLYFNAGSMRIPDVHTLTSAYIQKFGLSTNRFINRTPLDIIYANGIKTRLNIFEQNPSILKYPVMPNERGKTAEELMLSVLQPIINFIKQDPMKNWFVIEKRYKKYSLGFVLNSYLSDGAIDMIGILLDMEAYMGMSVIEVLREMIFFTSTNQFYEITGGMDVLPQSFLPQLKENILFHQKMTAIIQQNESVMIRSIHEKTSEQFMVTGDLAIITIPFSALRFVKIEPFDSFSYYKRRAIRELNYIAATKIAIEFKSRFWERVGQYGGKSITDLPIRFTYYPSYGIQTTGAAVVLASYTWADEALTWDSLSNKDRIQYALKNLAEIYGNQVYSEFVSGTSFSWSQNPYSCGAFTAFEPGQELELYPYIKIPEGRVHFAGEHTTVTHGWMQGAIESGIRVAYEVNDLSK</sequence>
<dbReference type="InterPro" id="IPR001613">
    <property type="entry name" value="Flavin_amine_oxidase"/>
</dbReference>
<dbReference type="SUPFAM" id="SSF54373">
    <property type="entry name" value="FAD-linked reductases, C-terminal domain"/>
    <property type="match status" value="1"/>
</dbReference>
<dbReference type="InterPro" id="IPR050281">
    <property type="entry name" value="Flavin_monoamine_oxidase"/>
</dbReference>
<dbReference type="Proteomes" id="UP000789423">
    <property type="component" value="Unassembled WGS sequence"/>
</dbReference>
<dbReference type="Gene3D" id="3.50.50.60">
    <property type="entry name" value="FAD/NAD(P)-binding domain"/>
    <property type="match status" value="1"/>
</dbReference>
<dbReference type="PANTHER" id="PTHR10742:SF342">
    <property type="entry name" value="AMINE OXIDASE"/>
    <property type="match status" value="1"/>
</dbReference>
<dbReference type="EMBL" id="CAKJTI010000015">
    <property type="protein sequence ID" value="CAG9613677.1"/>
    <property type="molecule type" value="Genomic_DNA"/>
</dbReference>
<dbReference type="Pfam" id="PF01593">
    <property type="entry name" value="Amino_oxidase"/>
    <property type="match status" value="1"/>
</dbReference>
<dbReference type="Gene3D" id="3.90.660.10">
    <property type="match status" value="1"/>
</dbReference>
<feature type="domain" description="Amine oxidase" evidence="3">
    <location>
        <begin position="38"/>
        <end position="479"/>
    </location>
</feature>
<dbReference type="RefSeq" id="WP_230575731.1">
    <property type="nucleotide sequence ID" value="NZ_CAKJTI010000015.1"/>
</dbReference>
<dbReference type="PANTHER" id="PTHR10742">
    <property type="entry name" value="FLAVIN MONOAMINE OXIDASE"/>
    <property type="match status" value="1"/>
</dbReference>
<dbReference type="PRINTS" id="PR00757">
    <property type="entry name" value="AMINEOXDASEF"/>
</dbReference>
<evidence type="ECO:0000256" key="1">
    <source>
        <dbReference type="ARBA" id="ARBA00001974"/>
    </source>
</evidence>
<keyword evidence="2 4" id="KW-0560">Oxidoreductase</keyword>
<comment type="cofactor">
    <cofactor evidence="1">
        <name>FAD</name>
        <dbReference type="ChEBI" id="CHEBI:57692"/>
    </cofactor>
</comment>
<accession>A0ABM8YD19</accession>
<comment type="caution">
    <text evidence="4">The sequence shown here is derived from an EMBL/GenBank/DDBJ whole genome shotgun (WGS) entry which is preliminary data.</text>
</comment>
<dbReference type="GO" id="GO:0001716">
    <property type="term" value="F:L-amino-acid oxidase activity"/>
    <property type="evidence" value="ECO:0007669"/>
    <property type="project" value="UniProtKB-EC"/>
</dbReference>
<protein>
    <submittedName>
        <fullName evidence="4">L-amino acid oxidase</fullName>
        <ecNumber evidence="4">1.4.3.2</ecNumber>
    </submittedName>
</protein>
<dbReference type="Gene3D" id="1.10.405.10">
    <property type="entry name" value="Guanine Nucleotide Dissociation Inhibitor, domain 1"/>
    <property type="match status" value="1"/>
</dbReference>
<evidence type="ECO:0000313" key="4">
    <source>
        <dbReference type="EMBL" id="CAG9613677.1"/>
    </source>
</evidence>
<reference evidence="4 5" key="1">
    <citation type="submission" date="2021-10" db="EMBL/GenBank/DDBJ databases">
        <authorList>
            <person name="Criscuolo A."/>
        </authorList>
    </citation>
    <scope>NUCLEOTIDE SEQUENCE [LARGE SCALE GENOMIC DNA]</scope>
    <source>
        <strain evidence="5">CIP 111899</strain>
    </source>
</reference>
<dbReference type="EC" id="1.4.3.2" evidence="4"/>
<evidence type="ECO:0000259" key="3">
    <source>
        <dbReference type="Pfam" id="PF01593"/>
    </source>
</evidence>
<name>A0ABM8YD19_9BACI</name>
<evidence type="ECO:0000256" key="2">
    <source>
        <dbReference type="ARBA" id="ARBA00023002"/>
    </source>
</evidence>
<organism evidence="4 5">
    <name type="scientific">Bacillus rhizoplanae</name>
    <dbReference type="NCBI Taxonomy" id="2880966"/>
    <lineage>
        <taxon>Bacteria</taxon>
        <taxon>Bacillati</taxon>
        <taxon>Bacillota</taxon>
        <taxon>Bacilli</taxon>
        <taxon>Bacillales</taxon>
        <taxon>Bacillaceae</taxon>
        <taxon>Bacillus</taxon>
    </lineage>
</organism>
<dbReference type="InterPro" id="IPR002937">
    <property type="entry name" value="Amino_oxidase"/>
</dbReference>
<proteinExistence type="predicted"/>